<proteinExistence type="predicted"/>
<accession>A0AA38FB26</accession>
<evidence type="ECO:0000313" key="1">
    <source>
        <dbReference type="EMBL" id="KAH9295106.1"/>
    </source>
</evidence>
<dbReference type="Proteomes" id="UP000824469">
    <property type="component" value="Unassembled WGS sequence"/>
</dbReference>
<dbReference type="EMBL" id="JAHRHJ020000011">
    <property type="protein sequence ID" value="KAH9295106.1"/>
    <property type="molecule type" value="Genomic_DNA"/>
</dbReference>
<dbReference type="AlphaFoldDB" id="A0AA38FB26"/>
<evidence type="ECO:0000313" key="2">
    <source>
        <dbReference type="Proteomes" id="UP000824469"/>
    </source>
</evidence>
<keyword evidence="2" id="KW-1185">Reference proteome</keyword>
<organism evidence="1 2">
    <name type="scientific">Taxus chinensis</name>
    <name type="common">Chinese yew</name>
    <name type="synonym">Taxus wallichiana var. chinensis</name>
    <dbReference type="NCBI Taxonomy" id="29808"/>
    <lineage>
        <taxon>Eukaryota</taxon>
        <taxon>Viridiplantae</taxon>
        <taxon>Streptophyta</taxon>
        <taxon>Embryophyta</taxon>
        <taxon>Tracheophyta</taxon>
        <taxon>Spermatophyta</taxon>
        <taxon>Pinopsida</taxon>
        <taxon>Pinidae</taxon>
        <taxon>Conifers II</taxon>
        <taxon>Cupressales</taxon>
        <taxon>Taxaceae</taxon>
        <taxon>Taxus</taxon>
    </lineage>
</organism>
<reference evidence="1 2" key="1">
    <citation type="journal article" date="2021" name="Nat. Plants">
        <title>The Taxus genome provides insights into paclitaxel biosynthesis.</title>
        <authorList>
            <person name="Xiong X."/>
            <person name="Gou J."/>
            <person name="Liao Q."/>
            <person name="Li Y."/>
            <person name="Zhou Q."/>
            <person name="Bi G."/>
            <person name="Li C."/>
            <person name="Du R."/>
            <person name="Wang X."/>
            <person name="Sun T."/>
            <person name="Guo L."/>
            <person name="Liang H."/>
            <person name="Lu P."/>
            <person name="Wu Y."/>
            <person name="Zhang Z."/>
            <person name="Ro D.K."/>
            <person name="Shang Y."/>
            <person name="Huang S."/>
            <person name="Yan J."/>
        </authorList>
    </citation>
    <scope>NUCLEOTIDE SEQUENCE [LARGE SCALE GENOMIC DNA]</scope>
    <source>
        <strain evidence="1">Ta-2019</strain>
    </source>
</reference>
<sequence>EIISACTKERKIMFGNVLLTIIFSEIGVPDGPEEFVWEYPDEDPSPTKRFEKYTCDTMMATHKAAPEK</sequence>
<comment type="caution">
    <text evidence="1">The sequence shown here is derived from an EMBL/GenBank/DDBJ whole genome shotgun (WGS) entry which is preliminary data.</text>
</comment>
<protein>
    <submittedName>
        <fullName evidence="1">Uncharacterized protein</fullName>
    </submittedName>
</protein>
<feature type="non-terminal residue" evidence="1">
    <location>
        <position position="1"/>
    </location>
</feature>
<gene>
    <name evidence="1" type="ORF">KI387_038694</name>
</gene>
<feature type="non-terminal residue" evidence="1">
    <location>
        <position position="68"/>
    </location>
</feature>
<name>A0AA38FB26_TAXCH</name>